<dbReference type="Proteomes" id="UP000749311">
    <property type="component" value="Unassembled WGS sequence"/>
</dbReference>
<dbReference type="Gene3D" id="1.10.10.10">
    <property type="entry name" value="Winged helix-like DNA-binding domain superfamily/Winged helix DNA-binding domain"/>
    <property type="match status" value="1"/>
</dbReference>
<dbReference type="RefSeq" id="WP_167171760.1">
    <property type="nucleotide sequence ID" value="NZ_BAAAOO010000006.1"/>
</dbReference>
<protein>
    <submittedName>
        <fullName evidence="3">NBD/HSP70 family sugar kinase</fullName>
    </submittedName>
</protein>
<keyword evidence="4" id="KW-1185">Reference proteome</keyword>
<evidence type="ECO:0000313" key="4">
    <source>
        <dbReference type="Proteomes" id="UP000749311"/>
    </source>
</evidence>
<dbReference type="SUPFAM" id="SSF53067">
    <property type="entry name" value="Actin-like ATPase domain"/>
    <property type="match status" value="1"/>
</dbReference>
<evidence type="ECO:0000256" key="1">
    <source>
        <dbReference type="ARBA" id="ARBA00006479"/>
    </source>
</evidence>
<dbReference type="Pfam" id="PF00480">
    <property type="entry name" value="ROK"/>
    <property type="match status" value="1"/>
</dbReference>
<reference evidence="3 4" key="1">
    <citation type="submission" date="2020-02" db="EMBL/GenBank/DDBJ databases">
        <title>Sequencing the genomes of 1000 actinobacteria strains.</title>
        <authorList>
            <person name="Klenk H.-P."/>
        </authorList>
    </citation>
    <scope>NUCLEOTIDE SEQUENCE [LARGE SCALE GENOMIC DNA]</scope>
    <source>
        <strain evidence="3 4">DSM 19609</strain>
    </source>
</reference>
<dbReference type="Gene3D" id="3.30.420.40">
    <property type="match status" value="2"/>
</dbReference>
<dbReference type="SUPFAM" id="SSF46785">
    <property type="entry name" value="Winged helix' DNA-binding domain"/>
    <property type="match status" value="1"/>
</dbReference>
<comment type="caution">
    <text evidence="3">The sequence shown here is derived from an EMBL/GenBank/DDBJ whole genome shotgun (WGS) entry which is preliminary data.</text>
</comment>
<name>A0ABX0SPQ3_9ACTN</name>
<dbReference type="GO" id="GO:0016301">
    <property type="term" value="F:kinase activity"/>
    <property type="evidence" value="ECO:0007669"/>
    <property type="project" value="UniProtKB-KW"/>
</dbReference>
<feature type="domain" description="HTH marR-type" evidence="2">
    <location>
        <begin position="32"/>
        <end position="67"/>
    </location>
</feature>
<keyword evidence="3" id="KW-0808">Transferase</keyword>
<sequence length="410" mass="43620">MEARRGRHGALNQSSLRDQNLRVVAQTLWGAGGGLTRAELSARTGLTRATVSRLVSELIGAQLVEEAGPAESGQPGRPGTQLRPAAASVAAVGLEINIDHTAGRVIDLAGTILGEFVTSEDTRGATPGERFEQLGKRAASMVRRVMSSHPGLRLCGVCLAAPGFVSGLSQIRFAPNLGWRDVVPADLMGRAFARLGVDFVVDNDADLQALAVSRLAPGRLVADPTFLFIAGDVGVGSAIVERGQVQRGQHGWAGEMGHMTIDPLGPECACGSRGCLERYAGRWAVQEAAGLETSFDSDRLLELLREHDPDASRAVDQAAWALGIAIANTLNILDMRQVVLGTSLADIAPWTLPKIHRIIAEHLLWADFESVVLLPARPDLLPASTGAAYRVLEQVLDDPARWIAEQVQDG</sequence>
<dbReference type="PANTHER" id="PTHR18964">
    <property type="entry name" value="ROK (REPRESSOR, ORF, KINASE) FAMILY"/>
    <property type="match status" value="1"/>
</dbReference>
<accession>A0ABX0SPQ3</accession>
<dbReference type="InterPro" id="IPR036388">
    <property type="entry name" value="WH-like_DNA-bd_sf"/>
</dbReference>
<dbReference type="EMBL" id="JAAMOZ010000005">
    <property type="protein sequence ID" value="NIH58732.1"/>
    <property type="molecule type" value="Genomic_DNA"/>
</dbReference>
<dbReference type="Pfam" id="PF12802">
    <property type="entry name" value="MarR_2"/>
    <property type="match status" value="1"/>
</dbReference>
<keyword evidence="3" id="KW-0418">Kinase</keyword>
<organism evidence="3 4">
    <name type="scientific">Brooklawnia cerclae</name>
    <dbReference type="NCBI Taxonomy" id="349934"/>
    <lineage>
        <taxon>Bacteria</taxon>
        <taxon>Bacillati</taxon>
        <taxon>Actinomycetota</taxon>
        <taxon>Actinomycetes</taxon>
        <taxon>Propionibacteriales</taxon>
        <taxon>Propionibacteriaceae</taxon>
        <taxon>Brooklawnia</taxon>
    </lineage>
</organism>
<proteinExistence type="inferred from homology"/>
<dbReference type="PANTHER" id="PTHR18964:SF149">
    <property type="entry name" value="BIFUNCTIONAL UDP-N-ACETYLGLUCOSAMINE 2-EPIMERASE_N-ACETYLMANNOSAMINE KINASE"/>
    <property type="match status" value="1"/>
</dbReference>
<dbReference type="InterPro" id="IPR000600">
    <property type="entry name" value="ROK"/>
</dbReference>
<dbReference type="InterPro" id="IPR043129">
    <property type="entry name" value="ATPase_NBD"/>
</dbReference>
<evidence type="ECO:0000259" key="2">
    <source>
        <dbReference type="Pfam" id="PF12802"/>
    </source>
</evidence>
<evidence type="ECO:0000313" key="3">
    <source>
        <dbReference type="EMBL" id="NIH58732.1"/>
    </source>
</evidence>
<dbReference type="InterPro" id="IPR036390">
    <property type="entry name" value="WH_DNA-bd_sf"/>
</dbReference>
<dbReference type="InterPro" id="IPR000835">
    <property type="entry name" value="HTH_MarR-typ"/>
</dbReference>
<gene>
    <name evidence="3" type="ORF">FB473_003433</name>
</gene>
<comment type="similarity">
    <text evidence="1">Belongs to the ROK (NagC/XylR) family.</text>
</comment>